<dbReference type="InterPro" id="IPR051481">
    <property type="entry name" value="BTB-POZ/Galectin-3-binding"/>
</dbReference>
<dbReference type="EMBL" id="CAMKVN010002317">
    <property type="protein sequence ID" value="CAI2180567.1"/>
    <property type="molecule type" value="Genomic_DNA"/>
</dbReference>
<evidence type="ECO:0000313" key="3">
    <source>
        <dbReference type="EMBL" id="CAI2180567.1"/>
    </source>
</evidence>
<dbReference type="Gene3D" id="3.30.710.10">
    <property type="entry name" value="Potassium Channel Kv1.1, Chain A"/>
    <property type="match status" value="1"/>
</dbReference>
<accession>A0A9W4STB3</accession>
<feature type="compositionally biased region" description="Low complexity" evidence="1">
    <location>
        <begin position="144"/>
        <end position="156"/>
    </location>
</feature>
<organism evidence="3 4">
    <name type="scientific">Funneliformis geosporum</name>
    <dbReference type="NCBI Taxonomy" id="1117311"/>
    <lineage>
        <taxon>Eukaryota</taxon>
        <taxon>Fungi</taxon>
        <taxon>Fungi incertae sedis</taxon>
        <taxon>Mucoromycota</taxon>
        <taxon>Glomeromycotina</taxon>
        <taxon>Glomeromycetes</taxon>
        <taxon>Glomerales</taxon>
        <taxon>Glomeraceae</taxon>
        <taxon>Funneliformis</taxon>
    </lineage>
</organism>
<dbReference type="AlphaFoldDB" id="A0A9W4STB3"/>
<dbReference type="Pfam" id="PF00651">
    <property type="entry name" value="BTB"/>
    <property type="match status" value="1"/>
</dbReference>
<feature type="compositionally biased region" description="Low complexity" evidence="1">
    <location>
        <begin position="163"/>
        <end position="176"/>
    </location>
</feature>
<proteinExistence type="predicted"/>
<name>A0A9W4STB3_9GLOM</name>
<sequence length="270" mass="31007">MSLFDNSREKLFYAHKGILASSSPVFESMLTNEKEEDKIKLCQTNHSAFLALLTFIYTFNVNITSLYDAENLLVLADKFEIFPVREECLRYFRLELNVDNDPSTLHADPNILRLALENDEANVNSEEKIYELVVRWANYSYSLDSDTSSTRNSTNTQVEKVLPPSSSNSTSASMPSELPENFEDAVNDMQIPWCGDRFAALHSLLKCVRFPVMKKQYIFEKVEGNPLIMAVDGMKDLVIEAYWHLLMLEVPNSDSSNRVKHRRRKMITVD</sequence>
<gene>
    <name evidence="3" type="ORF">FWILDA_LOCUS9646</name>
</gene>
<comment type="caution">
    <text evidence="3">The sequence shown here is derived from an EMBL/GenBank/DDBJ whole genome shotgun (WGS) entry which is preliminary data.</text>
</comment>
<dbReference type="CDD" id="cd18186">
    <property type="entry name" value="BTB_POZ_ZBTB_KLHL-like"/>
    <property type="match status" value="1"/>
</dbReference>
<protein>
    <submittedName>
        <fullName evidence="3">19675_t:CDS:1</fullName>
    </submittedName>
</protein>
<evidence type="ECO:0000256" key="1">
    <source>
        <dbReference type="SAM" id="MobiDB-lite"/>
    </source>
</evidence>
<keyword evidence="4" id="KW-1185">Reference proteome</keyword>
<dbReference type="SMART" id="SM00225">
    <property type="entry name" value="BTB"/>
    <property type="match status" value="1"/>
</dbReference>
<dbReference type="InterPro" id="IPR000210">
    <property type="entry name" value="BTB/POZ_dom"/>
</dbReference>
<dbReference type="Gene3D" id="1.25.40.420">
    <property type="match status" value="1"/>
</dbReference>
<reference evidence="3" key="1">
    <citation type="submission" date="2022-08" db="EMBL/GenBank/DDBJ databases">
        <authorList>
            <person name="Kallberg Y."/>
            <person name="Tangrot J."/>
            <person name="Rosling A."/>
        </authorList>
    </citation>
    <scope>NUCLEOTIDE SEQUENCE</scope>
    <source>
        <strain evidence="3">Wild A</strain>
    </source>
</reference>
<dbReference type="OrthoDB" id="2256373at2759"/>
<evidence type="ECO:0000259" key="2">
    <source>
        <dbReference type="PROSITE" id="PS50097"/>
    </source>
</evidence>
<dbReference type="PANTHER" id="PTHR24410">
    <property type="entry name" value="HL07962P-RELATED"/>
    <property type="match status" value="1"/>
</dbReference>
<evidence type="ECO:0000313" key="4">
    <source>
        <dbReference type="Proteomes" id="UP001153678"/>
    </source>
</evidence>
<dbReference type="InterPro" id="IPR011333">
    <property type="entry name" value="SKP1/BTB/POZ_sf"/>
</dbReference>
<feature type="domain" description="BTB" evidence="2">
    <location>
        <begin position="1"/>
        <end position="65"/>
    </location>
</feature>
<dbReference type="PROSITE" id="PS50097">
    <property type="entry name" value="BTB"/>
    <property type="match status" value="1"/>
</dbReference>
<feature type="region of interest" description="Disordered" evidence="1">
    <location>
        <begin position="144"/>
        <end position="178"/>
    </location>
</feature>
<dbReference type="Proteomes" id="UP001153678">
    <property type="component" value="Unassembled WGS sequence"/>
</dbReference>
<dbReference type="SUPFAM" id="SSF54695">
    <property type="entry name" value="POZ domain"/>
    <property type="match status" value="1"/>
</dbReference>
<dbReference type="PANTHER" id="PTHR24410:SF23">
    <property type="entry name" value="BTB DOMAIN-CONTAINING PROTEIN-RELATED"/>
    <property type="match status" value="1"/>
</dbReference>